<keyword evidence="2" id="KW-1185">Reference proteome</keyword>
<proteinExistence type="predicted"/>
<gene>
    <name evidence="1" type="ORF">SMRZ_LOCUS24137</name>
</gene>
<dbReference type="EMBL" id="UZAI01020177">
    <property type="protein sequence ID" value="VDP50069.1"/>
    <property type="molecule type" value="Genomic_DNA"/>
</dbReference>
<reference evidence="1 2" key="1">
    <citation type="submission" date="2018-11" db="EMBL/GenBank/DDBJ databases">
        <authorList>
            <consortium name="Pathogen Informatics"/>
        </authorList>
    </citation>
    <scope>NUCLEOTIDE SEQUENCE [LARGE SCALE GENOMIC DNA]</scope>
    <source>
        <strain evidence="1 2">Zambia</strain>
    </source>
</reference>
<protein>
    <submittedName>
        <fullName evidence="1">Uncharacterized protein</fullName>
    </submittedName>
</protein>
<dbReference type="Proteomes" id="UP000277204">
    <property type="component" value="Unassembled WGS sequence"/>
</dbReference>
<name>A0A3P8HV85_9TREM</name>
<dbReference type="AlphaFoldDB" id="A0A3P8HV85"/>
<evidence type="ECO:0000313" key="2">
    <source>
        <dbReference type="Proteomes" id="UP000277204"/>
    </source>
</evidence>
<sequence length="94" mass="10697">MSPSKRAFIAVSLGASKDFLYSFEKIISKSMSFFFFLEISYFRTISLHIGILHNSTVFEFSTTIRLFEPTNSNTYLYLSSGCCLISALYVAQSY</sequence>
<evidence type="ECO:0000313" key="1">
    <source>
        <dbReference type="EMBL" id="VDP50069.1"/>
    </source>
</evidence>
<organism evidence="1 2">
    <name type="scientific">Schistosoma margrebowiei</name>
    <dbReference type="NCBI Taxonomy" id="48269"/>
    <lineage>
        <taxon>Eukaryota</taxon>
        <taxon>Metazoa</taxon>
        <taxon>Spiralia</taxon>
        <taxon>Lophotrochozoa</taxon>
        <taxon>Platyhelminthes</taxon>
        <taxon>Trematoda</taxon>
        <taxon>Digenea</taxon>
        <taxon>Strigeidida</taxon>
        <taxon>Schistosomatoidea</taxon>
        <taxon>Schistosomatidae</taxon>
        <taxon>Schistosoma</taxon>
    </lineage>
</organism>
<accession>A0A3P8HV85</accession>